<evidence type="ECO:0000313" key="4">
    <source>
        <dbReference type="Proteomes" id="UP000076407"/>
    </source>
</evidence>
<feature type="region of interest" description="Disordered" evidence="1">
    <location>
        <begin position="125"/>
        <end position="191"/>
    </location>
</feature>
<dbReference type="EnsemblMetazoa" id="AQUA005107-RA">
    <property type="protein sequence ID" value="AQUA005107-PA"/>
    <property type="gene ID" value="AQUA005107"/>
</dbReference>
<keyword evidence="2" id="KW-0812">Transmembrane</keyword>
<reference evidence="3" key="1">
    <citation type="submission" date="2020-05" db="UniProtKB">
        <authorList>
            <consortium name="EnsemblMetazoa"/>
        </authorList>
    </citation>
    <scope>IDENTIFICATION</scope>
    <source>
        <strain evidence="3">SANGQUA</strain>
    </source>
</reference>
<dbReference type="Proteomes" id="UP000076407">
    <property type="component" value="Unassembled WGS sequence"/>
</dbReference>
<organism evidence="3 4">
    <name type="scientific">Anopheles quadriannulatus</name>
    <name type="common">Mosquito</name>
    <dbReference type="NCBI Taxonomy" id="34691"/>
    <lineage>
        <taxon>Eukaryota</taxon>
        <taxon>Metazoa</taxon>
        <taxon>Ecdysozoa</taxon>
        <taxon>Arthropoda</taxon>
        <taxon>Hexapoda</taxon>
        <taxon>Insecta</taxon>
        <taxon>Pterygota</taxon>
        <taxon>Neoptera</taxon>
        <taxon>Endopterygota</taxon>
        <taxon>Diptera</taxon>
        <taxon>Nematocera</taxon>
        <taxon>Culicoidea</taxon>
        <taxon>Culicidae</taxon>
        <taxon>Anophelinae</taxon>
        <taxon>Anopheles</taxon>
    </lineage>
</organism>
<evidence type="ECO:0000256" key="2">
    <source>
        <dbReference type="SAM" id="Phobius"/>
    </source>
</evidence>
<keyword evidence="2" id="KW-0472">Membrane</keyword>
<evidence type="ECO:0000256" key="1">
    <source>
        <dbReference type="SAM" id="MobiDB-lite"/>
    </source>
</evidence>
<dbReference type="VEuPathDB" id="VectorBase:AQUA005107"/>
<protein>
    <submittedName>
        <fullName evidence="3">Uncharacterized protein</fullName>
    </submittedName>
</protein>
<proteinExistence type="predicted"/>
<evidence type="ECO:0000313" key="3">
    <source>
        <dbReference type="EnsemblMetazoa" id="AQUA005107-PA"/>
    </source>
</evidence>
<feature type="compositionally biased region" description="Basic and acidic residues" evidence="1">
    <location>
        <begin position="381"/>
        <end position="397"/>
    </location>
</feature>
<keyword evidence="4" id="KW-1185">Reference proteome</keyword>
<dbReference type="AlphaFoldDB" id="A0A182X5M1"/>
<sequence length="397" mass="43242">MGEALSCRPHCLTIEQFVVRTSLDHRCDQLQRACVCVESVIKQNLPQIGHLLFSSIVVRLFLFFFWLYRKCFFHPLIQCFCMIYTRFLSCHTRQLHHHHRPDTAALESQLVSAFRAAALPDNESLDLRQPSPLSPGADPHSQHHQQQQQQPHHHHAGPLPPLPDYSRKRSHRHTDLPSFFQPGERSELMPGPKKAKFSAAATAAAAAVAANYYDNAYLSFEKSLRGAFGGGVDGMGGGPGSLLDGGSGAGSPLDPYGGAAGGHHHHLLSPINYTLTAEAINRRIRSTLGLGDEPDPMERALALNNGSKQGTPDECCPGMASPDWMMRRAAGSSASGPALADTRVYAHSPLPPGTPGALYEEHGKFAAFSPTDATNANATTLHDHDDNNNVDKKTFQE</sequence>
<name>A0A182X5M1_ANOQN</name>
<keyword evidence="2" id="KW-1133">Transmembrane helix</keyword>
<feature type="transmembrane region" description="Helical" evidence="2">
    <location>
        <begin position="48"/>
        <end position="68"/>
    </location>
</feature>
<feature type="compositionally biased region" description="Polar residues" evidence="1">
    <location>
        <begin position="371"/>
        <end position="380"/>
    </location>
</feature>
<feature type="region of interest" description="Disordered" evidence="1">
    <location>
        <begin position="369"/>
        <end position="397"/>
    </location>
</feature>
<accession>A0A182X5M1</accession>